<sequence length="112" mass="12839">MRSLRIVCGVSHKNKCRRSDVRQRCGLKDVVTRVEKDTLWSLRYLKRMNEGTLAKMAVKEETNTKVVPCGDLRAFPFGIRATNFHSKCALTDSLAPELPPSLFPHERRVKLQ</sequence>
<accession>A0A4C1ST69</accession>
<gene>
    <name evidence="1" type="ORF">EVAR_76790_1</name>
</gene>
<dbReference type="AlphaFoldDB" id="A0A4C1ST69"/>
<dbReference type="Proteomes" id="UP000299102">
    <property type="component" value="Unassembled WGS sequence"/>
</dbReference>
<organism evidence="1 2">
    <name type="scientific">Eumeta variegata</name>
    <name type="common">Bagworm moth</name>
    <name type="synonym">Eumeta japonica</name>
    <dbReference type="NCBI Taxonomy" id="151549"/>
    <lineage>
        <taxon>Eukaryota</taxon>
        <taxon>Metazoa</taxon>
        <taxon>Ecdysozoa</taxon>
        <taxon>Arthropoda</taxon>
        <taxon>Hexapoda</taxon>
        <taxon>Insecta</taxon>
        <taxon>Pterygota</taxon>
        <taxon>Neoptera</taxon>
        <taxon>Endopterygota</taxon>
        <taxon>Lepidoptera</taxon>
        <taxon>Glossata</taxon>
        <taxon>Ditrysia</taxon>
        <taxon>Tineoidea</taxon>
        <taxon>Psychidae</taxon>
        <taxon>Oiketicinae</taxon>
        <taxon>Eumeta</taxon>
    </lineage>
</organism>
<comment type="caution">
    <text evidence="1">The sequence shown here is derived from an EMBL/GenBank/DDBJ whole genome shotgun (WGS) entry which is preliminary data.</text>
</comment>
<dbReference type="EMBL" id="BGZK01000017">
    <property type="protein sequence ID" value="GBP05369.1"/>
    <property type="molecule type" value="Genomic_DNA"/>
</dbReference>
<proteinExistence type="predicted"/>
<dbReference type="OrthoDB" id="425681at2759"/>
<name>A0A4C1ST69_EUMVA</name>
<evidence type="ECO:0000313" key="1">
    <source>
        <dbReference type="EMBL" id="GBP05369.1"/>
    </source>
</evidence>
<reference evidence="1 2" key="1">
    <citation type="journal article" date="2019" name="Commun. Biol.">
        <title>The bagworm genome reveals a unique fibroin gene that provides high tensile strength.</title>
        <authorList>
            <person name="Kono N."/>
            <person name="Nakamura H."/>
            <person name="Ohtoshi R."/>
            <person name="Tomita M."/>
            <person name="Numata K."/>
            <person name="Arakawa K."/>
        </authorList>
    </citation>
    <scope>NUCLEOTIDE SEQUENCE [LARGE SCALE GENOMIC DNA]</scope>
</reference>
<protein>
    <submittedName>
        <fullName evidence="1">Uncharacterized protein</fullName>
    </submittedName>
</protein>
<evidence type="ECO:0000313" key="2">
    <source>
        <dbReference type="Proteomes" id="UP000299102"/>
    </source>
</evidence>
<keyword evidence="2" id="KW-1185">Reference proteome</keyword>